<dbReference type="Gene3D" id="3.30.40.10">
    <property type="entry name" value="Zinc/RING finger domain, C3HC4 (zinc finger)"/>
    <property type="match status" value="1"/>
</dbReference>
<keyword evidence="2" id="KW-0677">Repeat</keyword>
<dbReference type="InterPro" id="IPR050952">
    <property type="entry name" value="TRIM-NHL_E3_ligases"/>
</dbReference>
<dbReference type="InterPro" id="IPR001258">
    <property type="entry name" value="NHL_repeat"/>
</dbReference>
<dbReference type="PANTHER" id="PTHR24104">
    <property type="entry name" value="E3 UBIQUITIN-PROTEIN LIGASE NHLRC1-RELATED"/>
    <property type="match status" value="1"/>
</dbReference>
<evidence type="ECO:0000313" key="8">
    <source>
        <dbReference type="EMBL" id="KAK7482600.1"/>
    </source>
</evidence>
<gene>
    <name evidence="8" type="ORF">BaRGS_00026201</name>
</gene>
<evidence type="ECO:0000256" key="4">
    <source>
        <dbReference type="ARBA" id="ARBA00022833"/>
    </source>
</evidence>
<protein>
    <recommendedName>
        <fullName evidence="7">RING-type domain-containing protein</fullName>
    </recommendedName>
</protein>
<comment type="caution">
    <text evidence="8">The sequence shown here is derived from an EMBL/GenBank/DDBJ whole genome shotgun (WGS) entry which is preliminary data.</text>
</comment>
<dbReference type="Pfam" id="PF01436">
    <property type="entry name" value="NHL"/>
    <property type="match status" value="1"/>
</dbReference>
<keyword evidence="1" id="KW-0479">Metal-binding</keyword>
<dbReference type="GO" id="GO:0008270">
    <property type="term" value="F:zinc ion binding"/>
    <property type="evidence" value="ECO:0007669"/>
    <property type="project" value="UniProtKB-KW"/>
</dbReference>
<evidence type="ECO:0000256" key="6">
    <source>
        <dbReference type="PROSITE-ProRule" id="PRU00504"/>
    </source>
</evidence>
<dbReference type="EMBL" id="JACVVK020000242">
    <property type="protein sequence ID" value="KAK7482600.1"/>
    <property type="molecule type" value="Genomic_DNA"/>
</dbReference>
<proteinExistence type="predicted"/>
<evidence type="ECO:0000259" key="7">
    <source>
        <dbReference type="PROSITE" id="PS50089"/>
    </source>
</evidence>
<keyword evidence="4" id="KW-0862">Zinc</keyword>
<dbReference type="InterPro" id="IPR017907">
    <property type="entry name" value="Znf_RING_CS"/>
</dbReference>
<dbReference type="InterPro" id="IPR001841">
    <property type="entry name" value="Znf_RING"/>
</dbReference>
<name>A0ABD0K5E0_9CAEN</name>
<evidence type="ECO:0000256" key="1">
    <source>
        <dbReference type="ARBA" id="ARBA00022723"/>
    </source>
</evidence>
<reference evidence="8 9" key="1">
    <citation type="journal article" date="2023" name="Sci. Data">
        <title>Genome assembly of the Korean intertidal mud-creeper Batillaria attramentaria.</title>
        <authorList>
            <person name="Patra A.K."/>
            <person name="Ho P.T."/>
            <person name="Jun S."/>
            <person name="Lee S.J."/>
            <person name="Kim Y."/>
            <person name="Won Y.J."/>
        </authorList>
    </citation>
    <scope>NUCLEOTIDE SEQUENCE [LARGE SCALE GENOMIC DNA]</scope>
    <source>
        <strain evidence="8">Wonlab-2016</strain>
    </source>
</reference>
<evidence type="ECO:0000256" key="5">
    <source>
        <dbReference type="PROSITE-ProRule" id="PRU00175"/>
    </source>
</evidence>
<dbReference type="SUPFAM" id="SSF101898">
    <property type="entry name" value="NHL repeat"/>
    <property type="match status" value="1"/>
</dbReference>
<dbReference type="PROSITE" id="PS00518">
    <property type="entry name" value="ZF_RING_1"/>
    <property type="match status" value="1"/>
</dbReference>
<feature type="repeat" description="NHL" evidence="6">
    <location>
        <begin position="335"/>
        <end position="375"/>
    </location>
</feature>
<sequence length="457" mass="51760">MTSASSLSKFRAVLEKYYSKCHKCDERREDELRIQPCLHVVCKRCLQLSLTETYKRSPWRYPPTKYADGRRFSCPVCSLPQYLHSEGVDAYPSTLPMKEFISADVSEVDELEGQQAIDNKESHRYLTRQGDFFFHSELGSHGTNPYEGCFTRISGMAVDDSDPDPKEAKVVICDPCLGAFTIMKIDGKVLKTVMSRDPVRDVCVRNNRAHSIIVTVAERDFAMAEYDQEGNRWEDVLRKINGPEKFIDSEPFGVAIDCDGRLTVSFLKSDTVFRWDERSGYINWSVIGSTGKDRDEFNGPYYVAKTSQCYSVISDTGNHRVKIHNQETGKLMAMFGRKGAKPGELFYPQGVCVDTEDNIFVADSGNYRVQQFTDRGVYLSSPVSETWNYGEDVKPTNVCVLRDGQLLVAMQGKGYCKIHIYRPRYGQFWEANETARGCLSCLSTCCGCGHGDYEPLD</sequence>
<organism evidence="8 9">
    <name type="scientific">Batillaria attramentaria</name>
    <dbReference type="NCBI Taxonomy" id="370345"/>
    <lineage>
        <taxon>Eukaryota</taxon>
        <taxon>Metazoa</taxon>
        <taxon>Spiralia</taxon>
        <taxon>Lophotrochozoa</taxon>
        <taxon>Mollusca</taxon>
        <taxon>Gastropoda</taxon>
        <taxon>Caenogastropoda</taxon>
        <taxon>Sorbeoconcha</taxon>
        <taxon>Cerithioidea</taxon>
        <taxon>Batillariidae</taxon>
        <taxon>Batillaria</taxon>
    </lineage>
</organism>
<accession>A0ABD0K5E0</accession>
<dbReference type="Gene3D" id="2.120.10.30">
    <property type="entry name" value="TolB, C-terminal domain"/>
    <property type="match status" value="2"/>
</dbReference>
<dbReference type="PROSITE" id="PS50089">
    <property type="entry name" value="ZF_RING_2"/>
    <property type="match status" value="1"/>
</dbReference>
<keyword evidence="3 5" id="KW-0863">Zinc-finger</keyword>
<dbReference type="AlphaFoldDB" id="A0ABD0K5E0"/>
<dbReference type="CDD" id="cd05819">
    <property type="entry name" value="NHL"/>
    <property type="match status" value="1"/>
</dbReference>
<evidence type="ECO:0000256" key="2">
    <source>
        <dbReference type="ARBA" id="ARBA00022737"/>
    </source>
</evidence>
<dbReference type="InterPro" id="IPR013083">
    <property type="entry name" value="Znf_RING/FYVE/PHD"/>
</dbReference>
<dbReference type="PANTHER" id="PTHR24104:SF25">
    <property type="entry name" value="PROTEIN LIN-41"/>
    <property type="match status" value="1"/>
</dbReference>
<dbReference type="PROSITE" id="PS51125">
    <property type="entry name" value="NHL"/>
    <property type="match status" value="1"/>
</dbReference>
<keyword evidence="9" id="KW-1185">Reference proteome</keyword>
<evidence type="ECO:0000313" key="9">
    <source>
        <dbReference type="Proteomes" id="UP001519460"/>
    </source>
</evidence>
<dbReference type="Proteomes" id="UP001519460">
    <property type="component" value="Unassembled WGS sequence"/>
</dbReference>
<evidence type="ECO:0000256" key="3">
    <source>
        <dbReference type="ARBA" id="ARBA00022771"/>
    </source>
</evidence>
<dbReference type="SMART" id="SM00184">
    <property type="entry name" value="RING"/>
    <property type="match status" value="1"/>
</dbReference>
<feature type="domain" description="RING-type" evidence="7">
    <location>
        <begin position="21"/>
        <end position="78"/>
    </location>
</feature>
<dbReference type="InterPro" id="IPR011042">
    <property type="entry name" value="6-blade_b-propeller_TolB-like"/>
</dbReference>